<evidence type="ECO:0000313" key="2">
    <source>
        <dbReference type="EMBL" id="JAI07373.1"/>
    </source>
</evidence>
<dbReference type="AlphaFoldDB" id="A0A0E9XXC8"/>
<reference evidence="2" key="1">
    <citation type="submission" date="2014-11" db="EMBL/GenBank/DDBJ databases">
        <authorList>
            <person name="Amaro Gonzalez C."/>
        </authorList>
    </citation>
    <scope>NUCLEOTIDE SEQUENCE</scope>
</reference>
<protein>
    <submittedName>
        <fullName evidence="2">Uncharacterized protein</fullName>
    </submittedName>
</protein>
<feature type="signal peptide" evidence="1">
    <location>
        <begin position="1"/>
        <end position="22"/>
    </location>
</feature>
<reference evidence="2" key="2">
    <citation type="journal article" date="2015" name="Fish Shellfish Immunol.">
        <title>Early steps in the European eel (Anguilla anguilla)-Vibrio vulnificus interaction in the gills: Role of the RtxA13 toxin.</title>
        <authorList>
            <person name="Callol A."/>
            <person name="Pajuelo D."/>
            <person name="Ebbesson L."/>
            <person name="Teles M."/>
            <person name="MacKenzie S."/>
            <person name="Amaro C."/>
        </authorList>
    </citation>
    <scope>NUCLEOTIDE SEQUENCE</scope>
</reference>
<evidence type="ECO:0000256" key="1">
    <source>
        <dbReference type="SAM" id="SignalP"/>
    </source>
</evidence>
<organism evidence="2">
    <name type="scientific">Anguilla anguilla</name>
    <name type="common">European freshwater eel</name>
    <name type="synonym">Muraena anguilla</name>
    <dbReference type="NCBI Taxonomy" id="7936"/>
    <lineage>
        <taxon>Eukaryota</taxon>
        <taxon>Metazoa</taxon>
        <taxon>Chordata</taxon>
        <taxon>Craniata</taxon>
        <taxon>Vertebrata</taxon>
        <taxon>Euteleostomi</taxon>
        <taxon>Actinopterygii</taxon>
        <taxon>Neopterygii</taxon>
        <taxon>Teleostei</taxon>
        <taxon>Anguilliformes</taxon>
        <taxon>Anguillidae</taxon>
        <taxon>Anguilla</taxon>
    </lineage>
</organism>
<name>A0A0E9XXC8_ANGAN</name>
<proteinExistence type="predicted"/>
<accession>A0A0E9XXC8</accession>
<keyword evidence="1" id="KW-0732">Signal</keyword>
<feature type="chain" id="PRO_5002435656" evidence="1">
    <location>
        <begin position="23"/>
        <end position="48"/>
    </location>
</feature>
<sequence length="48" mass="5631">MYWLTKLKIFIKIFFTLFFSHTAEVSLVKSSPCSKKIAQPLPLCETFF</sequence>
<dbReference type="EMBL" id="GBXM01001205">
    <property type="protein sequence ID" value="JAI07373.1"/>
    <property type="molecule type" value="Transcribed_RNA"/>
</dbReference>